<proteinExistence type="predicted"/>
<dbReference type="STRING" id="391937.NA2_20522"/>
<dbReference type="PATRIC" id="fig|391937.3.peg.4208"/>
<reference evidence="2 3" key="1">
    <citation type="journal article" date="2012" name="J. Bacteriol.">
        <title>Genome Sequence of Nitratireductor pacificus Type Strain pht-3B.</title>
        <authorList>
            <person name="Lai Q."/>
            <person name="Li G."/>
            <person name="Shao Z."/>
        </authorList>
    </citation>
    <scope>NUCLEOTIDE SEQUENCE [LARGE SCALE GENOMIC DNA]</scope>
    <source>
        <strain evidence="3">pht-3B</strain>
    </source>
</reference>
<evidence type="ECO:0008006" key="4">
    <source>
        <dbReference type="Google" id="ProtNLM"/>
    </source>
</evidence>
<dbReference type="eggNOG" id="COG3827">
    <property type="taxonomic scope" value="Bacteria"/>
</dbReference>
<organism evidence="2 3">
    <name type="scientific">Nitratireductor pacificus pht-3B</name>
    <dbReference type="NCBI Taxonomy" id="391937"/>
    <lineage>
        <taxon>Bacteria</taxon>
        <taxon>Pseudomonadati</taxon>
        <taxon>Pseudomonadota</taxon>
        <taxon>Alphaproteobacteria</taxon>
        <taxon>Hyphomicrobiales</taxon>
        <taxon>Phyllobacteriaceae</taxon>
        <taxon>Nitratireductor</taxon>
    </lineage>
</organism>
<name>K2M4E6_9HYPH</name>
<feature type="region of interest" description="Disordered" evidence="1">
    <location>
        <begin position="15"/>
        <end position="131"/>
    </location>
</feature>
<dbReference type="EMBL" id="AMRM01000034">
    <property type="protein sequence ID" value="EKF16931.1"/>
    <property type="molecule type" value="Genomic_DNA"/>
</dbReference>
<comment type="caution">
    <text evidence="2">The sequence shown here is derived from an EMBL/GenBank/DDBJ whole genome shotgun (WGS) entry which is preliminary data.</text>
</comment>
<sequence>MEEILASIRRIIEDNDATASGQVGALPLRDLGSDESSQAEAPRRDVFEDAPPPAAESAAPPQPDEDPVPAAERAPVEQDFVPQGFAETRGEVEHFRAEFKAGDHSLRPVLPGDHAGSPLPQGGEEGPKTATDTVADWQPVRQELGPIAADHEDRKQSILSEYTGRKVAAAFGELNEAFEASRKRNLDQMAEEMLRPMLQEWLDNNLPTMVERLVREEIERVARGG</sequence>
<keyword evidence="3" id="KW-1185">Reference proteome</keyword>
<dbReference type="AlphaFoldDB" id="K2M4E6"/>
<evidence type="ECO:0000313" key="2">
    <source>
        <dbReference type="EMBL" id="EKF16931.1"/>
    </source>
</evidence>
<evidence type="ECO:0000256" key="1">
    <source>
        <dbReference type="SAM" id="MobiDB-lite"/>
    </source>
</evidence>
<gene>
    <name evidence="2" type="ORF">NA2_20522</name>
</gene>
<dbReference type="Pfam" id="PF10691">
    <property type="entry name" value="DUF2497"/>
    <property type="match status" value="1"/>
</dbReference>
<dbReference type="Proteomes" id="UP000006786">
    <property type="component" value="Unassembled WGS sequence"/>
</dbReference>
<dbReference type="InterPro" id="IPR019632">
    <property type="entry name" value="DUF2497"/>
</dbReference>
<evidence type="ECO:0000313" key="3">
    <source>
        <dbReference type="Proteomes" id="UP000006786"/>
    </source>
</evidence>
<feature type="compositionally biased region" description="Basic and acidic residues" evidence="1">
    <location>
        <begin position="88"/>
        <end position="106"/>
    </location>
</feature>
<protein>
    <recommendedName>
        <fullName evidence="4">DUF2497 domain-containing protein</fullName>
    </recommendedName>
</protein>
<accession>K2M4E6</accession>